<dbReference type="Pfam" id="PF03788">
    <property type="entry name" value="LrgA"/>
    <property type="match status" value="1"/>
</dbReference>
<evidence type="ECO:0000256" key="3">
    <source>
        <dbReference type="ARBA" id="ARBA00022692"/>
    </source>
</evidence>
<accession>A0A2R3QIL8</accession>
<feature type="transmembrane region" description="Helical" evidence="6">
    <location>
        <begin position="27"/>
        <end position="44"/>
    </location>
</feature>
<reference evidence="7 8" key="1">
    <citation type="submission" date="2018-03" db="EMBL/GenBank/DDBJ databases">
        <title>Complete genome sequence and methylome analysis of Pseudomonas mendocina NEB 698.</title>
        <authorList>
            <person name="Morgan R.D."/>
        </authorList>
    </citation>
    <scope>NUCLEOTIDE SEQUENCE [LARGE SCALE GENOMIC DNA]</scope>
    <source>
        <strain evidence="7 8">NEB698</strain>
    </source>
</reference>
<keyword evidence="5 6" id="KW-0472">Membrane</keyword>
<keyword evidence="2" id="KW-1003">Cell membrane</keyword>
<evidence type="ECO:0000256" key="6">
    <source>
        <dbReference type="SAM" id="Phobius"/>
    </source>
</evidence>
<dbReference type="STRING" id="1001585.MDS_3364"/>
<organism evidence="7 8">
    <name type="scientific">Ectopseudomonas mendocina</name>
    <name type="common">Pseudomonas mendocina</name>
    <dbReference type="NCBI Taxonomy" id="300"/>
    <lineage>
        <taxon>Bacteria</taxon>
        <taxon>Pseudomonadati</taxon>
        <taxon>Pseudomonadota</taxon>
        <taxon>Gammaproteobacteria</taxon>
        <taxon>Pseudomonadales</taxon>
        <taxon>Pseudomonadaceae</taxon>
        <taxon>Ectopseudomonas</taxon>
    </lineage>
</organism>
<dbReference type="AlphaFoldDB" id="A0A2R3QIL8"/>
<name>A0A2R3QIL8_ECTME</name>
<comment type="subcellular location">
    <subcellularLocation>
        <location evidence="1">Cell membrane</location>
        <topology evidence="1">Multi-pass membrane protein</topology>
    </subcellularLocation>
</comment>
<evidence type="ECO:0000256" key="2">
    <source>
        <dbReference type="ARBA" id="ARBA00022475"/>
    </source>
</evidence>
<dbReference type="Proteomes" id="UP000238327">
    <property type="component" value="Chromosome"/>
</dbReference>
<dbReference type="InterPro" id="IPR005538">
    <property type="entry name" value="LrgA/CidA"/>
</dbReference>
<evidence type="ECO:0000256" key="1">
    <source>
        <dbReference type="ARBA" id="ARBA00004651"/>
    </source>
</evidence>
<dbReference type="PANTHER" id="PTHR33931">
    <property type="entry name" value="HOLIN-LIKE PROTEIN CIDA-RELATED"/>
    <property type="match status" value="1"/>
</dbReference>
<dbReference type="PANTHER" id="PTHR33931:SF2">
    <property type="entry name" value="HOLIN-LIKE PROTEIN CIDA"/>
    <property type="match status" value="1"/>
</dbReference>
<dbReference type="EMBL" id="CP027657">
    <property type="protein sequence ID" value="AVO51577.1"/>
    <property type="molecule type" value="Genomic_DNA"/>
</dbReference>
<evidence type="ECO:0000256" key="4">
    <source>
        <dbReference type="ARBA" id="ARBA00022989"/>
    </source>
</evidence>
<evidence type="ECO:0000256" key="5">
    <source>
        <dbReference type="ARBA" id="ARBA00023136"/>
    </source>
</evidence>
<sequence>MTLLRGLFWLVLLQLAGVALNHWLLPMLPGSIIGLLLLSVWLMWRGAVPEPLQQAAGGLLPYLPLLLAVPAAGIMTSSDLLLGELPVIAAALVLSLLVTVPFCGWLLQTLIRRQERDR</sequence>
<evidence type="ECO:0000313" key="7">
    <source>
        <dbReference type="EMBL" id="AVO51577.1"/>
    </source>
</evidence>
<feature type="transmembrane region" description="Helical" evidence="6">
    <location>
        <begin position="87"/>
        <end position="107"/>
    </location>
</feature>
<proteinExistence type="predicted"/>
<protein>
    <submittedName>
        <fullName evidence="7">CidA/LrgA family protein</fullName>
    </submittedName>
</protein>
<evidence type="ECO:0000313" key="8">
    <source>
        <dbReference type="Proteomes" id="UP000238327"/>
    </source>
</evidence>
<dbReference type="RefSeq" id="WP_106736426.1">
    <property type="nucleotide sequence ID" value="NZ_CP027657.1"/>
</dbReference>
<keyword evidence="3 6" id="KW-0812">Transmembrane</keyword>
<feature type="transmembrane region" description="Helical" evidence="6">
    <location>
        <begin position="56"/>
        <end position="75"/>
    </location>
</feature>
<dbReference type="GO" id="GO:0005886">
    <property type="term" value="C:plasma membrane"/>
    <property type="evidence" value="ECO:0007669"/>
    <property type="project" value="UniProtKB-SubCell"/>
</dbReference>
<keyword evidence="4 6" id="KW-1133">Transmembrane helix</keyword>
<gene>
    <name evidence="7" type="ORF">C7A17_01955</name>
</gene>